<evidence type="ECO:0000256" key="5">
    <source>
        <dbReference type="ARBA" id="ARBA00022500"/>
    </source>
</evidence>
<comment type="function">
    <text evidence="1 10">Controls the rotational direction of flagella during chemotaxis.</text>
</comment>
<keyword evidence="7 10" id="KW-0283">Flagellar rotation</keyword>
<dbReference type="EMBL" id="CP034328">
    <property type="protein sequence ID" value="AZL61144.1"/>
    <property type="molecule type" value="Genomic_DNA"/>
</dbReference>
<evidence type="ECO:0000256" key="9">
    <source>
        <dbReference type="ARBA" id="ARBA00023136"/>
    </source>
</evidence>
<dbReference type="Pfam" id="PF03748">
    <property type="entry name" value="FliL"/>
    <property type="match status" value="1"/>
</dbReference>
<evidence type="ECO:0000256" key="4">
    <source>
        <dbReference type="ARBA" id="ARBA00022475"/>
    </source>
</evidence>
<evidence type="ECO:0000256" key="3">
    <source>
        <dbReference type="ARBA" id="ARBA00008281"/>
    </source>
</evidence>
<keyword evidence="11" id="KW-0966">Cell projection</keyword>
<name>A0A3S8UC11_9RHOB</name>
<keyword evidence="12" id="KW-1185">Reference proteome</keyword>
<evidence type="ECO:0000256" key="8">
    <source>
        <dbReference type="ARBA" id="ARBA00022989"/>
    </source>
</evidence>
<evidence type="ECO:0000313" key="12">
    <source>
        <dbReference type="Proteomes" id="UP000282002"/>
    </source>
</evidence>
<accession>A0A3S8UC11</accession>
<keyword evidence="11" id="KW-0969">Cilium</keyword>
<evidence type="ECO:0000256" key="10">
    <source>
        <dbReference type="RuleBase" id="RU364125"/>
    </source>
</evidence>
<evidence type="ECO:0000256" key="1">
    <source>
        <dbReference type="ARBA" id="ARBA00002254"/>
    </source>
</evidence>
<dbReference type="KEGG" id="taw:EI545_11685"/>
<keyword evidence="4" id="KW-1003">Cell membrane</keyword>
<dbReference type="Proteomes" id="UP000282002">
    <property type="component" value="Chromosome"/>
</dbReference>
<organism evidence="11 12">
    <name type="scientific">Tabrizicola piscis</name>
    <dbReference type="NCBI Taxonomy" id="2494374"/>
    <lineage>
        <taxon>Bacteria</taxon>
        <taxon>Pseudomonadati</taxon>
        <taxon>Pseudomonadota</taxon>
        <taxon>Alphaproteobacteria</taxon>
        <taxon>Rhodobacterales</taxon>
        <taxon>Paracoccaceae</taxon>
        <taxon>Tabrizicola</taxon>
    </lineage>
</organism>
<evidence type="ECO:0000256" key="7">
    <source>
        <dbReference type="ARBA" id="ARBA00022779"/>
    </source>
</evidence>
<keyword evidence="10" id="KW-0997">Cell inner membrane</keyword>
<dbReference type="GO" id="GO:0009425">
    <property type="term" value="C:bacterial-type flagellum basal body"/>
    <property type="evidence" value="ECO:0007669"/>
    <property type="project" value="InterPro"/>
</dbReference>
<dbReference type="InterPro" id="IPR005503">
    <property type="entry name" value="FliL"/>
</dbReference>
<sequence length="141" mass="14728">MLGGVVMAVLLGGGGFYAAWSGMILGGASDQSAEGVAPGPLTGIAFVPLETMVVSLGADSNSRHLRFTAQVEVADSAAADVTLLMPRILDVLNSYLRAVDTAAIEDPGAMAKLRAQMLRRIQIVTGEGRVRDLLITEFVLN</sequence>
<comment type="subcellular location">
    <subcellularLocation>
        <location evidence="10">Cell inner membrane</location>
    </subcellularLocation>
    <subcellularLocation>
        <location evidence="2">Cell membrane</location>
        <topology evidence="2">Single-pass membrane protein</topology>
    </subcellularLocation>
</comment>
<dbReference type="GO" id="GO:0005886">
    <property type="term" value="C:plasma membrane"/>
    <property type="evidence" value="ECO:0007669"/>
    <property type="project" value="UniProtKB-SubCell"/>
</dbReference>
<reference evidence="11 12" key="1">
    <citation type="submission" date="2018-12" db="EMBL/GenBank/DDBJ databases">
        <title>Complete genome sequencing of Tabrizicola sp. K13M18.</title>
        <authorList>
            <person name="Bae J.-W."/>
        </authorList>
    </citation>
    <scope>NUCLEOTIDE SEQUENCE [LARGE SCALE GENOMIC DNA]</scope>
    <source>
        <strain evidence="11 12">K13M18</strain>
    </source>
</reference>
<protein>
    <recommendedName>
        <fullName evidence="10">Flagellar protein FliL</fullName>
    </recommendedName>
</protein>
<dbReference type="GO" id="GO:0006935">
    <property type="term" value="P:chemotaxis"/>
    <property type="evidence" value="ECO:0007669"/>
    <property type="project" value="UniProtKB-KW"/>
</dbReference>
<proteinExistence type="inferred from homology"/>
<evidence type="ECO:0000256" key="6">
    <source>
        <dbReference type="ARBA" id="ARBA00022692"/>
    </source>
</evidence>
<keyword evidence="8" id="KW-1133">Transmembrane helix</keyword>
<dbReference type="OrthoDB" id="7619358at2"/>
<keyword evidence="11" id="KW-0282">Flagellum</keyword>
<evidence type="ECO:0000256" key="2">
    <source>
        <dbReference type="ARBA" id="ARBA00004162"/>
    </source>
</evidence>
<dbReference type="AlphaFoldDB" id="A0A3S8UC11"/>
<keyword evidence="5 10" id="KW-0145">Chemotaxis</keyword>
<comment type="similarity">
    <text evidence="3 10">Belongs to the FliL family.</text>
</comment>
<keyword evidence="6" id="KW-0812">Transmembrane</keyword>
<dbReference type="GO" id="GO:0071973">
    <property type="term" value="P:bacterial-type flagellum-dependent cell motility"/>
    <property type="evidence" value="ECO:0007669"/>
    <property type="project" value="InterPro"/>
</dbReference>
<keyword evidence="9 10" id="KW-0472">Membrane</keyword>
<gene>
    <name evidence="11" type="ORF">EI545_11685</name>
</gene>
<evidence type="ECO:0000313" key="11">
    <source>
        <dbReference type="EMBL" id="AZL61144.1"/>
    </source>
</evidence>